<gene>
    <name evidence="2" type="ORF">Cni_G10234</name>
</gene>
<dbReference type="InterPro" id="IPR014729">
    <property type="entry name" value="Rossmann-like_a/b/a_fold"/>
</dbReference>
<keyword evidence="3" id="KW-1185">Reference proteome</keyword>
<dbReference type="Gene3D" id="3.40.50.620">
    <property type="entry name" value="HUPs"/>
    <property type="match status" value="1"/>
</dbReference>
<dbReference type="PANTHER" id="PTHR47125">
    <property type="entry name" value="ADENINE NUCLEOTIDE ALPHA HYDROLASES-LIKE SUPERFAMILY PROTEIN"/>
    <property type="match status" value="1"/>
</dbReference>
<dbReference type="Proteomes" id="UP001327560">
    <property type="component" value="Chromosome 3"/>
</dbReference>
<evidence type="ECO:0000313" key="2">
    <source>
        <dbReference type="EMBL" id="WOL01517.1"/>
    </source>
</evidence>
<name>A0AAQ3K7D8_9LILI</name>
<sequence>MSCKRGSDSGREKRRAKTDGKEEGTGKKRIMVLLDRSARAKNAMIWALTHVANRGDVLTLLLVLPPHCCSSSVRKEEDEAAASHLISSLASICKTTRPQALPHPSAFIIRS</sequence>
<evidence type="ECO:0000313" key="3">
    <source>
        <dbReference type="Proteomes" id="UP001327560"/>
    </source>
</evidence>
<dbReference type="PANTHER" id="PTHR47125:SF7">
    <property type="entry name" value="OS01G0875300 PROTEIN"/>
    <property type="match status" value="1"/>
</dbReference>
<evidence type="ECO:0008006" key="4">
    <source>
        <dbReference type="Google" id="ProtNLM"/>
    </source>
</evidence>
<dbReference type="SUPFAM" id="SSF52402">
    <property type="entry name" value="Adenine nucleotide alpha hydrolases-like"/>
    <property type="match status" value="1"/>
</dbReference>
<evidence type="ECO:0000256" key="1">
    <source>
        <dbReference type="SAM" id="MobiDB-lite"/>
    </source>
</evidence>
<protein>
    <recommendedName>
        <fullName evidence="4">UspA domain-containing protein</fullName>
    </recommendedName>
</protein>
<organism evidence="2 3">
    <name type="scientific">Canna indica</name>
    <name type="common">Indian-shot</name>
    <dbReference type="NCBI Taxonomy" id="4628"/>
    <lineage>
        <taxon>Eukaryota</taxon>
        <taxon>Viridiplantae</taxon>
        <taxon>Streptophyta</taxon>
        <taxon>Embryophyta</taxon>
        <taxon>Tracheophyta</taxon>
        <taxon>Spermatophyta</taxon>
        <taxon>Magnoliopsida</taxon>
        <taxon>Liliopsida</taxon>
        <taxon>Zingiberales</taxon>
        <taxon>Cannaceae</taxon>
        <taxon>Canna</taxon>
    </lineage>
</organism>
<reference evidence="2 3" key="1">
    <citation type="submission" date="2023-10" db="EMBL/GenBank/DDBJ databases">
        <title>Chromosome-scale genome assembly provides insights into flower coloration mechanisms of Canna indica.</title>
        <authorList>
            <person name="Li C."/>
        </authorList>
    </citation>
    <scope>NUCLEOTIDE SEQUENCE [LARGE SCALE GENOMIC DNA]</scope>
    <source>
        <tissue evidence="2">Flower</tissue>
    </source>
</reference>
<accession>A0AAQ3K7D8</accession>
<proteinExistence type="predicted"/>
<feature type="region of interest" description="Disordered" evidence="1">
    <location>
        <begin position="1"/>
        <end position="26"/>
    </location>
</feature>
<dbReference type="EMBL" id="CP136892">
    <property type="protein sequence ID" value="WOL01517.1"/>
    <property type="molecule type" value="Genomic_DNA"/>
</dbReference>
<dbReference type="AlphaFoldDB" id="A0AAQ3K7D8"/>